<feature type="transmembrane region" description="Helical" evidence="1">
    <location>
        <begin position="109"/>
        <end position="127"/>
    </location>
</feature>
<dbReference type="Proteomes" id="UP000632535">
    <property type="component" value="Unassembled WGS sequence"/>
</dbReference>
<name>A0ABQ2BA95_9MICO</name>
<evidence type="ECO:0000313" key="2">
    <source>
        <dbReference type="EMBL" id="GGI11545.1"/>
    </source>
</evidence>
<organism evidence="2 3">
    <name type="scientific">Isoptericola cucumis</name>
    <dbReference type="NCBI Taxonomy" id="1776856"/>
    <lineage>
        <taxon>Bacteria</taxon>
        <taxon>Bacillati</taxon>
        <taxon>Actinomycetota</taxon>
        <taxon>Actinomycetes</taxon>
        <taxon>Micrococcales</taxon>
        <taxon>Promicromonosporaceae</taxon>
        <taxon>Isoptericola</taxon>
    </lineage>
</organism>
<evidence type="ECO:0000313" key="3">
    <source>
        <dbReference type="Proteomes" id="UP000632535"/>
    </source>
</evidence>
<sequence>MLTRVTRTLVATAVILAAVGGLLGAVLGRDPGAGGLDGALLGLAVALAVGVHLLVRSAAGRGVEASSPEAAEDSVERRVWVAASSATFVDAVSVLVLVALLGLWAEGPLLRWLPLAGLAVVLADLGVRVRRGWRRQVGDGA</sequence>
<reference evidence="3" key="1">
    <citation type="journal article" date="2019" name="Int. J. Syst. Evol. Microbiol.">
        <title>The Global Catalogue of Microorganisms (GCM) 10K type strain sequencing project: providing services to taxonomists for standard genome sequencing and annotation.</title>
        <authorList>
            <consortium name="The Broad Institute Genomics Platform"/>
            <consortium name="The Broad Institute Genome Sequencing Center for Infectious Disease"/>
            <person name="Wu L."/>
            <person name="Ma J."/>
        </authorList>
    </citation>
    <scope>NUCLEOTIDE SEQUENCE [LARGE SCALE GENOMIC DNA]</scope>
    <source>
        <strain evidence="3">CCM 8653</strain>
    </source>
</reference>
<proteinExistence type="predicted"/>
<evidence type="ECO:0000256" key="1">
    <source>
        <dbReference type="SAM" id="Phobius"/>
    </source>
</evidence>
<keyword evidence="1" id="KW-0472">Membrane</keyword>
<accession>A0ABQ2BA95</accession>
<comment type="caution">
    <text evidence="2">The sequence shown here is derived from an EMBL/GenBank/DDBJ whole genome shotgun (WGS) entry which is preliminary data.</text>
</comment>
<keyword evidence="1" id="KW-1133">Transmembrane helix</keyword>
<protein>
    <submittedName>
        <fullName evidence="2">Uncharacterized protein</fullName>
    </submittedName>
</protein>
<feature type="transmembrane region" description="Helical" evidence="1">
    <location>
        <begin position="79"/>
        <end position="103"/>
    </location>
</feature>
<dbReference type="EMBL" id="BMDG01000015">
    <property type="protein sequence ID" value="GGI11545.1"/>
    <property type="molecule type" value="Genomic_DNA"/>
</dbReference>
<dbReference type="RefSeq" id="WP_415803596.1">
    <property type="nucleotide sequence ID" value="NZ_CBCSDP010000126.1"/>
</dbReference>
<feature type="transmembrane region" description="Helical" evidence="1">
    <location>
        <begin position="38"/>
        <end position="59"/>
    </location>
</feature>
<keyword evidence="3" id="KW-1185">Reference proteome</keyword>
<gene>
    <name evidence="2" type="ORF">GCM10007368_36730</name>
</gene>
<keyword evidence="1" id="KW-0812">Transmembrane</keyword>